<accession>R9PF39</accession>
<comment type="caution">
    <text evidence="1">The sequence shown here is derived from an EMBL/GenBank/DDBJ whole genome shotgun (WGS) entry which is preliminary data.</text>
</comment>
<reference evidence="1" key="1">
    <citation type="journal article" date="2013" name="Genome Announc.">
        <title>Draft Genome Sequence of Agarivorans albus Strain MKT 106T, an Agarolytic Marine Bacterium.</title>
        <authorList>
            <person name="Yasuike M."/>
            <person name="Nakamura Y."/>
            <person name="Kai W."/>
            <person name="Fujiwara A."/>
            <person name="Fukui Y."/>
            <person name="Satomi M."/>
            <person name="Sano M."/>
        </authorList>
    </citation>
    <scope>NUCLEOTIDE SEQUENCE [LARGE SCALE GENOMIC DNA]</scope>
</reference>
<evidence type="ECO:0000313" key="2">
    <source>
        <dbReference type="Proteomes" id="UP000014461"/>
    </source>
</evidence>
<evidence type="ECO:0000313" key="1">
    <source>
        <dbReference type="EMBL" id="GAC99966.1"/>
    </source>
</evidence>
<organism evidence="1 2">
    <name type="scientific">Agarivorans albus MKT 106</name>
    <dbReference type="NCBI Taxonomy" id="1331007"/>
    <lineage>
        <taxon>Bacteria</taxon>
        <taxon>Pseudomonadati</taxon>
        <taxon>Pseudomonadota</taxon>
        <taxon>Gammaproteobacteria</taxon>
        <taxon>Alteromonadales</taxon>
        <taxon>Alteromonadaceae</taxon>
        <taxon>Agarivorans</taxon>
    </lineage>
</organism>
<gene>
    <name evidence="1" type="ORF">AALB_0047</name>
</gene>
<dbReference type="Proteomes" id="UP000014461">
    <property type="component" value="Unassembled WGS sequence"/>
</dbReference>
<keyword evidence="2" id="KW-1185">Reference proteome</keyword>
<name>R9PF39_AGAAL</name>
<dbReference type="AlphaFoldDB" id="R9PF39"/>
<sequence length="40" mass="4799">MCQRKRKAQNEPRKICPARLRAMQDGFVKWTIPLNKKLPF</sequence>
<dbReference type="EMBL" id="BARX01000001">
    <property type="protein sequence ID" value="GAC99966.1"/>
    <property type="molecule type" value="Genomic_DNA"/>
</dbReference>
<protein>
    <submittedName>
        <fullName evidence="1">Uncharacterized protein</fullName>
    </submittedName>
</protein>
<proteinExistence type="predicted"/>